<comment type="caution">
    <text evidence="2">The sequence shown here is derived from an EMBL/GenBank/DDBJ whole genome shotgun (WGS) entry which is preliminary data.</text>
</comment>
<gene>
    <name evidence="2" type="ORF">EDC90_10189</name>
</gene>
<organism evidence="2 3">
    <name type="scientific">Martelella mediterranea</name>
    <dbReference type="NCBI Taxonomy" id="293089"/>
    <lineage>
        <taxon>Bacteria</taxon>
        <taxon>Pseudomonadati</taxon>
        <taxon>Pseudomonadota</taxon>
        <taxon>Alphaproteobacteria</taxon>
        <taxon>Hyphomicrobiales</taxon>
        <taxon>Aurantimonadaceae</taxon>
        <taxon>Martelella</taxon>
    </lineage>
</organism>
<feature type="compositionally biased region" description="Polar residues" evidence="1">
    <location>
        <begin position="162"/>
        <end position="176"/>
    </location>
</feature>
<feature type="compositionally biased region" description="Basic residues" evidence="1">
    <location>
        <begin position="177"/>
        <end position="189"/>
    </location>
</feature>
<sequence length="189" mass="19354">MDDQVVLIVNTPAKIAGKRRRDGDTVTVSRPLAIELIREGIAAPPPEALSRDALDDAAQIRDLKREVAELIGLLDDANTRIAELEASAAALSFEGGENASDNEDGATGSDDKPDPEKPEPDAKSDASGPPSDETQPDATDTSAGEATSSGSASGGDGEKTVPATTNTSQGATSGKNKTAKTRKPSASKD</sequence>
<evidence type="ECO:0000313" key="2">
    <source>
        <dbReference type="EMBL" id="TCT37432.1"/>
    </source>
</evidence>
<evidence type="ECO:0000313" key="3">
    <source>
        <dbReference type="Proteomes" id="UP000295097"/>
    </source>
</evidence>
<reference evidence="2 3" key="1">
    <citation type="submission" date="2019-03" db="EMBL/GenBank/DDBJ databases">
        <title>Freshwater and sediment microbial communities from various areas in North America, analyzing microbe dynamics in response to fracking.</title>
        <authorList>
            <person name="Lamendella R."/>
        </authorList>
    </citation>
    <scope>NUCLEOTIDE SEQUENCE [LARGE SCALE GENOMIC DNA]</scope>
    <source>
        <strain evidence="2 3">175.2</strain>
    </source>
</reference>
<dbReference type="Proteomes" id="UP000295097">
    <property type="component" value="Unassembled WGS sequence"/>
</dbReference>
<dbReference type="EMBL" id="SMAR01000018">
    <property type="protein sequence ID" value="TCT37432.1"/>
    <property type="molecule type" value="Genomic_DNA"/>
</dbReference>
<feature type="compositionally biased region" description="Low complexity" evidence="1">
    <location>
        <begin position="137"/>
        <end position="151"/>
    </location>
</feature>
<dbReference type="RefSeq" id="WP_132311951.1">
    <property type="nucleotide sequence ID" value="NZ_SMAR01000018.1"/>
</dbReference>
<feature type="region of interest" description="Disordered" evidence="1">
    <location>
        <begin position="92"/>
        <end position="189"/>
    </location>
</feature>
<protein>
    <submittedName>
        <fullName evidence="2">Uncharacterized protein</fullName>
    </submittedName>
</protein>
<feature type="compositionally biased region" description="Basic and acidic residues" evidence="1">
    <location>
        <begin position="109"/>
        <end position="124"/>
    </location>
</feature>
<evidence type="ECO:0000256" key="1">
    <source>
        <dbReference type="SAM" id="MobiDB-lite"/>
    </source>
</evidence>
<accession>A0A4R3NQX6</accession>
<name>A0A4R3NQX6_9HYPH</name>
<dbReference type="AlphaFoldDB" id="A0A4R3NQX6"/>
<proteinExistence type="predicted"/>
<keyword evidence="3" id="KW-1185">Reference proteome</keyword>